<evidence type="ECO:0000259" key="5">
    <source>
        <dbReference type="Pfam" id="PF00278"/>
    </source>
</evidence>
<dbReference type="RefSeq" id="WP_119573610.1">
    <property type="nucleotide sequence ID" value="NZ_QXEC01000003.1"/>
</dbReference>
<dbReference type="Gene3D" id="3.20.20.10">
    <property type="entry name" value="Alanine racemase"/>
    <property type="match status" value="1"/>
</dbReference>
<feature type="domain" description="Orn/DAP/Arg decarboxylase 2 N-terminal" evidence="6">
    <location>
        <begin position="33"/>
        <end position="279"/>
    </location>
</feature>
<reference evidence="7 8" key="1">
    <citation type="submission" date="2018-08" db="EMBL/GenBank/DDBJ databases">
        <title>Jishengella sp. nov., isolated from a root of Azadirachta indica A. Juss. var. siamensis Valenton.</title>
        <authorList>
            <person name="Kuncharoen N."/>
            <person name="Tanasupawat S."/>
            <person name="Kudo T."/>
            <person name="Ohkuma M."/>
        </authorList>
    </citation>
    <scope>NUCLEOTIDE SEQUENCE [LARGE SCALE GENOMIC DNA]</scope>
    <source>
        <strain evidence="7 8">AZ1-13</strain>
    </source>
</reference>
<dbReference type="SUPFAM" id="SSF50621">
    <property type="entry name" value="Alanine racemase C-terminal domain-like"/>
    <property type="match status" value="1"/>
</dbReference>
<evidence type="ECO:0000259" key="6">
    <source>
        <dbReference type="Pfam" id="PF02784"/>
    </source>
</evidence>
<dbReference type="Gene3D" id="2.40.37.10">
    <property type="entry name" value="Lyase, Ornithine Decarboxylase, Chain A, domain 1"/>
    <property type="match status" value="1"/>
</dbReference>
<dbReference type="Proteomes" id="UP000283832">
    <property type="component" value="Unassembled WGS sequence"/>
</dbReference>
<dbReference type="GO" id="GO:0009089">
    <property type="term" value="P:lysine biosynthetic process via diaminopimelate"/>
    <property type="evidence" value="ECO:0007669"/>
    <property type="project" value="TreeGrafter"/>
</dbReference>
<dbReference type="CDD" id="cd06839">
    <property type="entry name" value="PLPDE_III_Btrk_like"/>
    <property type="match status" value="1"/>
</dbReference>
<feature type="active site" description="Proton donor" evidence="3">
    <location>
        <position position="345"/>
    </location>
</feature>
<protein>
    <submittedName>
        <fullName evidence="7">Type III PLP-dependent enzyme</fullName>
    </submittedName>
</protein>
<evidence type="ECO:0000313" key="7">
    <source>
        <dbReference type="EMBL" id="RIV40316.1"/>
    </source>
</evidence>
<keyword evidence="2 3" id="KW-0663">Pyridoxal phosphate</keyword>
<dbReference type="PROSITE" id="PS00879">
    <property type="entry name" value="ODR_DC_2_2"/>
    <property type="match status" value="1"/>
</dbReference>
<name>A0A418MZB2_9ACTN</name>
<evidence type="ECO:0000256" key="3">
    <source>
        <dbReference type="PIRSR" id="PIRSR600183-50"/>
    </source>
</evidence>
<dbReference type="AlphaFoldDB" id="A0A418MZB2"/>
<dbReference type="OrthoDB" id="9802241at2"/>
<dbReference type="InterPro" id="IPR022644">
    <property type="entry name" value="De-COase2_N"/>
</dbReference>
<comment type="similarity">
    <text evidence="4">Belongs to the Orn/Lys/Arg decarboxylase class-II family.</text>
</comment>
<proteinExistence type="inferred from homology"/>
<dbReference type="InterPro" id="IPR022657">
    <property type="entry name" value="De-COase2_CS"/>
</dbReference>
<comment type="caution">
    <text evidence="7">The sequence shown here is derived from an EMBL/GenBank/DDBJ whole genome shotgun (WGS) entry which is preliminary data.</text>
</comment>
<dbReference type="PANTHER" id="PTHR43727">
    <property type="entry name" value="DIAMINOPIMELATE DECARBOXYLASE"/>
    <property type="match status" value="1"/>
</dbReference>
<dbReference type="SUPFAM" id="SSF51419">
    <property type="entry name" value="PLP-binding barrel"/>
    <property type="match status" value="1"/>
</dbReference>
<evidence type="ECO:0000256" key="4">
    <source>
        <dbReference type="RuleBase" id="RU003737"/>
    </source>
</evidence>
<gene>
    <name evidence="7" type="ORF">D2L64_05605</name>
</gene>
<dbReference type="PANTHER" id="PTHR43727:SF2">
    <property type="entry name" value="GROUP IV DECARBOXYLASE"/>
    <property type="match status" value="1"/>
</dbReference>
<feature type="modified residue" description="N6-(pyridoxal phosphate)lysine" evidence="3">
    <location>
        <position position="53"/>
    </location>
</feature>
<comment type="cofactor">
    <cofactor evidence="1 3">
        <name>pyridoxal 5'-phosphate</name>
        <dbReference type="ChEBI" id="CHEBI:597326"/>
    </cofactor>
</comment>
<keyword evidence="8" id="KW-1185">Reference proteome</keyword>
<dbReference type="InterPro" id="IPR029066">
    <property type="entry name" value="PLP-binding_barrel"/>
</dbReference>
<evidence type="ECO:0000256" key="2">
    <source>
        <dbReference type="ARBA" id="ARBA00022898"/>
    </source>
</evidence>
<dbReference type="Pfam" id="PF00278">
    <property type="entry name" value="Orn_DAP_Arg_deC"/>
    <property type="match status" value="1"/>
</dbReference>
<sequence>MADDVGVQGVRYEELAARYGTPLYVYDSAVLGAQFSRLRAALDPRLDFFFSLKANPNVAICARLAGLGAHAEVSSLTELLTARRAGVRPENIIFLGPGKSAEELQACLAQRIHAIVCESLGELRLIDSLARAAGTIAPVVLRVNPNFSVKGSGLTMGGRPRQFGIDEDELMRQSGLSSRYPGVRLMGVHVYMGTRILDPGVVADNSRRIFELAERLSARLDFPLELVDVGGGLGVAYFDNEQDLDVDTLAGLLNPVLGEFRARHPGTRLVMELGRYLTAPSGIYVVRVRYLKSSLGQRFAVTDGGTHHHMAAVGIGSYVKRNFPIRLLGAATGAAEPWQVTGPLCTPNDTLGKNVMLPPLRTGDLLGVLRSGAYGPTASPVQFLSHGYPAEVLVHDGRPFLVRERDRPEDMMRRQHLPGALRARPAVPVR</sequence>
<dbReference type="InterPro" id="IPR000183">
    <property type="entry name" value="Orn/DAP/Arg_de-COase"/>
</dbReference>
<accession>A0A418MZB2</accession>
<dbReference type="Pfam" id="PF02784">
    <property type="entry name" value="Orn_Arg_deC_N"/>
    <property type="match status" value="1"/>
</dbReference>
<dbReference type="InterPro" id="IPR009006">
    <property type="entry name" value="Ala_racemase/Decarboxylase_C"/>
</dbReference>
<organism evidence="7 8">
    <name type="scientific">Micromonospora radicis</name>
    <dbReference type="NCBI Taxonomy" id="1894971"/>
    <lineage>
        <taxon>Bacteria</taxon>
        <taxon>Bacillati</taxon>
        <taxon>Actinomycetota</taxon>
        <taxon>Actinomycetes</taxon>
        <taxon>Micromonosporales</taxon>
        <taxon>Micromonosporaceae</taxon>
        <taxon>Micromonospora</taxon>
    </lineage>
</organism>
<dbReference type="InterPro" id="IPR022643">
    <property type="entry name" value="De-COase2_C"/>
</dbReference>
<evidence type="ECO:0000256" key="1">
    <source>
        <dbReference type="ARBA" id="ARBA00001933"/>
    </source>
</evidence>
<dbReference type="PRINTS" id="PR01179">
    <property type="entry name" value="ODADCRBXLASE"/>
</dbReference>
<dbReference type="GO" id="GO:0008836">
    <property type="term" value="F:diaminopimelate decarboxylase activity"/>
    <property type="evidence" value="ECO:0007669"/>
    <property type="project" value="TreeGrafter"/>
</dbReference>
<dbReference type="EMBL" id="QXEC01000003">
    <property type="protein sequence ID" value="RIV40316.1"/>
    <property type="molecule type" value="Genomic_DNA"/>
</dbReference>
<feature type="domain" description="Orn/DAP/Arg decarboxylase 2 C-terminal" evidence="5">
    <location>
        <begin position="24"/>
        <end position="372"/>
    </location>
</feature>
<evidence type="ECO:0000313" key="8">
    <source>
        <dbReference type="Proteomes" id="UP000283832"/>
    </source>
</evidence>